<reference evidence="2 3" key="1">
    <citation type="journal article" date="2017" name="Antonie Van Leeuwenhoek">
        <title>Phylogenomic resolution of the bacterial genus Pantoea and its relationship with Erwinia and Tatumella.</title>
        <authorList>
            <person name="Palmer M."/>
            <person name="Steenkamp E.T."/>
            <person name="Coetzee M.P."/>
            <person name="Chan W.Y."/>
            <person name="van Zyl E."/>
            <person name="De Maayer P."/>
            <person name="Coutinho T.A."/>
            <person name="Blom J."/>
            <person name="Smits T.H."/>
            <person name="Duffy B."/>
            <person name="Venter S.N."/>
        </authorList>
    </citation>
    <scope>NUCLEOTIDE SEQUENCE [LARGE SCALE GENOMIC DNA]</scope>
    <source>
        <strain evidence="2 3">LMG 24534</strain>
    </source>
</reference>
<comment type="caution">
    <text evidence="2">The sequence shown here is derived from an EMBL/GenBank/DDBJ whole genome shotgun (WGS) entry which is preliminary data.</text>
</comment>
<dbReference type="OrthoDB" id="7375852at2"/>
<feature type="domain" description="Dynamin N-terminal" evidence="1">
    <location>
        <begin position="71"/>
        <end position="307"/>
    </location>
</feature>
<dbReference type="AlphaFoldDB" id="A0A1X1BRP0"/>
<dbReference type="InterPro" id="IPR027417">
    <property type="entry name" value="P-loop_NTPase"/>
</dbReference>
<dbReference type="RefSeq" id="WP_094121961.1">
    <property type="nucleotide sequence ID" value="NZ_MLFN01000074.1"/>
</dbReference>
<evidence type="ECO:0000313" key="2">
    <source>
        <dbReference type="EMBL" id="ORM50801.1"/>
    </source>
</evidence>
<keyword evidence="3" id="KW-1185">Reference proteome</keyword>
<sequence length="732" mass="81866">MSVASETSTQVYKKISQEVERILDNLTVPVNDSALQKANSDARLQLESFQTRLNEAIDSLRSNAEWETFTIAFYGETNAGKSTVIEALRILLQEDTKLARQAAFRQFQQQHDLSPKALENADRALKENEALAASLSQALAEVRGRYSDREAELGKELSRLSTLIEDQKTRWSAIRRLLALWILSQEQKQWRQVKQKQQALEAEIHQETQSLAVQKADCDAQRQTMLKQRARMDEKFAELNALADGEIIGTGMSDFTLDATLYPFESCGQRFALLDVPGIEGKESKVREQIQRAVEKAHAVLYVTSKATAPQKGDEDNPGTLEKIRSHLNAQTEVWTLFNKRVTNAMALGRPLVNEDEAQSIQDLDDKMREQLGKNYRQTLVVSAMPAFLSLAEHLVPGGPNAKSRDKFLKAFTLEELLEKTGVSALARVLTQQLVADSKSKIARSNIQKTRVVLDDIAAQVSVLQSDTYAKLVRQLNEDKNSAHKQLDHALKSLRQRLIDRAEESVGRFRNHARERIYKVIDDDISNDRFKIELEAMISLEHTSLEKSLPGILKAELERFQSEISDIVAQFQQHARGIINTFSRLQTHKFRSNIPLTIDIDNGINVTGLLATLAGGALLFWNPAGWLVLGPALANLAFAAYKALRSMISSSYKMSQQKQSADKNLSNVATHMNDAIVDGIQKAFPELQEKIAEIKDMLEEPVKQVSGINEILIQAAAGLRLLSNGIDFSGAK</sequence>
<dbReference type="InterPro" id="IPR045063">
    <property type="entry name" value="Dynamin_N"/>
</dbReference>
<organism evidence="2 3">
    <name type="scientific">Pantoea conspicua</name>
    <dbReference type="NCBI Taxonomy" id="472705"/>
    <lineage>
        <taxon>Bacteria</taxon>
        <taxon>Pseudomonadati</taxon>
        <taxon>Pseudomonadota</taxon>
        <taxon>Gammaproteobacteria</taxon>
        <taxon>Enterobacterales</taxon>
        <taxon>Erwiniaceae</taxon>
        <taxon>Pantoea</taxon>
    </lineage>
</organism>
<dbReference type="SUPFAM" id="SSF52540">
    <property type="entry name" value="P-loop containing nucleoside triphosphate hydrolases"/>
    <property type="match status" value="1"/>
</dbReference>
<dbReference type="Pfam" id="PF00350">
    <property type="entry name" value="Dynamin_N"/>
    <property type="match status" value="1"/>
</dbReference>
<dbReference type="EMBL" id="MLFN01000074">
    <property type="protein sequence ID" value="ORM50801.1"/>
    <property type="molecule type" value="Genomic_DNA"/>
</dbReference>
<name>A0A1X1BRP0_9GAMM</name>
<evidence type="ECO:0000259" key="1">
    <source>
        <dbReference type="Pfam" id="PF00350"/>
    </source>
</evidence>
<protein>
    <recommendedName>
        <fullName evidence="1">Dynamin N-terminal domain-containing protein</fullName>
    </recommendedName>
</protein>
<dbReference type="Proteomes" id="UP000193933">
    <property type="component" value="Unassembled WGS sequence"/>
</dbReference>
<evidence type="ECO:0000313" key="3">
    <source>
        <dbReference type="Proteomes" id="UP000193933"/>
    </source>
</evidence>
<dbReference type="Gene3D" id="3.40.50.300">
    <property type="entry name" value="P-loop containing nucleotide triphosphate hydrolases"/>
    <property type="match status" value="2"/>
</dbReference>
<accession>A0A1X1BRP0</accession>
<gene>
    <name evidence="2" type="ORF">HA41_17920</name>
</gene>
<proteinExistence type="predicted"/>